<proteinExistence type="predicted"/>
<dbReference type="AlphaFoldDB" id="A0AAV0NMM5"/>
<sequence length="56" mass="6618">MGFMGMKRRQRLLLRGIDRGRKHADFGYLRQRGHLALERLSALNLEEEGVIPDEYF</sequence>
<evidence type="ECO:0000313" key="2">
    <source>
        <dbReference type="Proteomes" id="UP001154282"/>
    </source>
</evidence>
<reference evidence="1" key="1">
    <citation type="submission" date="2022-08" db="EMBL/GenBank/DDBJ databases">
        <authorList>
            <person name="Gutierrez-Valencia J."/>
        </authorList>
    </citation>
    <scope>NUCLEOTIDE SEQUENCE</scope>
</reference>
<evidence type="ECO:0000313" key="1">
    <source>
        <dbReference type="EMBL" id="CAI0459737.1"/>
    </source>
</evidence>
<organism evidence="1 2">
    <name type="scientific">Linum tenue</name>
    <dbReference type="NCBI Taxonomy" id="586396"/>
    <lineage>
        <taxon>Eukaryota</taxon>
        <taxon>Viridiplantae</taxon>
        <taxon>Streptophyta</taxon>
        <taxon>Embryophyta</taxon>
        <taxon>Tracheophyta</taxon>
        <taxon>Spermatophyta</taxon>
        <taxon>Magnoliopsida</taxon>
        <taxon>eudicotyledons</taxon>
        <taxon>Gunneridae</taxon>
        <taxon>Pentapetalae</taxon>
        <taxon>rosids</taxon>
        <taxon>fabids</taxon>
        <taxon>Malpighiales</taxon>
        <taxon>Linaceae</taxon>
        <taxon>Linum</taxon>
    </lineage>
</organism>
<accession>A0AAV0NMM5</accession>
<dbReference type="Proteomes" id="UP001154282">
    <property type="component" value="Unassembled WGS sequence"/>
</dbReference>
<comment type="caution">
    <text evidence="1">The sequence shown here is derived from an EMBL/GenBank/DDBJ whole genome shotgun (WGS) entry which is preliminary data.</text>
</comment>
<name>A0AAV0NMM5_9ROSI</name>
<dbReference type="EMBL" id="CAMGYJ010000008">
    <property type="protein sequence ID" value="CAI0459737.1"/>
    <property type="molecule type" value="Genomic_DNA"/>
</dbReference>
<protein>
    <submittedName>
        <fullName evidence="1">Uncharacterized protein</fullName>
    </submittedName>
</protein>
<gene>
    <name evidence="1" type="ORF">LITE_LOCUS34147</name>
</gene>
<keyword evidence="2" id="KW-1185">Reference proteome</keyword>